<feature type="domain" description="Histidine kinase/HSP90-like ATPase" evidence="2">
    <location>
        <begin position="326"/>
        <end position="432"/>
    </location>
</feature>
<feature type="transmembrane region" description="Helical" evidence="1">
    <location>
        <begin position="34"/>
        <end position="54"/>
    </location>
</feature>
<name>A0ABM6ISK9_9BACL</name>
<protein>
    <recommendedName>
        <fullName evidence="2">Histidine kinase/HSP90-like ATPase domain-containing protein</fullName>
    </recommendedName>
</protein>
<keyword evidence="4" id="KW-1185">Reference proteome</keyword>
<feature type="transmembrane region" description="Helical" evidence="1">
    <location>
        <begin position="130"/>
        <end position="147"/>
    </location>
</feature>
<dbReference type="PANTHER" id="PTHR40448">
    <property type="entry name" value="TWO-COMPONENT SENSOR HISTIDINE KINASE"/>
    <property type="match status" value="1"/>
</dbReference>
<sequence>MGQLVFQTALDGLTLYLIMFLCGREPIAFNKKSILWYTILVSFCLLARISFMPISEGLIADIAFQNFELLPVNSLTGIIGLICVLFLLNSVAFNLNHLEDIFTTLLALIIWFIFRLLSIGFVDVLDLNSIYIRLFPFLLAALIYWRFSAKAKQILSDKSNTFTKFMIVNVFILFLILIVSANFEAIVLLENRISLFLLLFFISAFMSWLLLEQRKAEVTENRIDATEQFLPIIDELVLEVRARQHEFSNKLLAISSLVETTDDIEMAREKLRTYIETANLSNGQYELLNMDHKVIAGFLYTKMKRAEQLKIELQIARTVSVHDFPCEDVDLIEVLGILIDNALEASTSGDKITLSMTKANGHLELTVSNPATYKSNEQFMQLFDIGYSTKSTTAAKRGYGLHNVKEIAHRYGGRVIARNEQKGVHLIALGIRF</sequence>
<dbReference type="SMART" id="SM00387">
    <property type="entry name" value="HATPase_c"/>
    <property type="match status" value="1"/>
</dbReference>
<feature type="transmembrane region" description="Helical" evidence="1">
    <location>
        <begin position="105"/>
        <end position="124"/>
    </location>
</feature>
<evidence type="ECO:0000313" key="4">
    <source>
        <dbReference type="Proteomes" id="UP000189661"/>
    </source>
</evidence>
<gene>
    <name evidence="3" type="ORF">AJGP001_09935</name>
</gene>
<dbReference type="RefSeq" id="WP_071153753.1">
    <property type="nucleotide sequence ID" value="NZ_CP019401.1"/>
</dbReference>
<reference evidence="3 4" key="1">
    <citation type="submission" date="2017-01" db="EMBL/GenBank/DDBJ databases">
        <title>Planococcus faecalis genome complete sequence.</title>
        <authorList>
            <person name="Lee P.C."/>
        </authorList>
    </citation>
    <scope>NUCLEOTIDE SEQUENCE [LARGE SCALE GENOMIC DNA]</scope>
    <source>
        <strain evidence="3 4">AJ003</strain>
    </source>
</reference>
<feature type="transmembrane region" description="Helical" evidence="1">
    <location>
        <begin position="6"/>
        <end position="22"/>
    </location>
</feature>
<dbReference type="SUPFAM" id="SSF55874">
    <property type="entry name" value="ATPase domain of HSP90 chaperone/DNA topoisomerase II/histidine kinase"/>
    <property type="match status" value="1"/>
</dbReference>
<dbReference type="InterPro" id="IPR036890">
    <property type="entry name" value="HATPase_C_sf"/>
</dbReference>
<feature type="transmembrane region" description="Helical" evidence="1">
    <location>
        <begin position="193"/>
        <end position="211"/>
    </location>
</feature>
<dbReference type="Pfam" id="PF14501">
    <property type="entry name" value="HATPase_c_5"/>
    <property type="match status" value="1"/>
</dbReference>
<keyword evidence="1" id="KW-0472">Membrane</keyword>
<dbReference type="InterPro" id="IPR032834">
    <property type="entry name" value="NatK-like_C"/>
</dbReference>
<dbReference type="InterPro" id="IPR003594">
    <property type="entry name" value="HATPase_dom"/>
</dbReference>
<evidence type="ECO:0000259" key="2">
    <source>
        <dbReference type="SMART" id="SM00387"/>
    </source>
</evidence>
<evidence type="ECO:0000256" key="1">
    <source>
        <dbReference type="SAM" id="Phobius"/>
    </source>
</evidence>
<proteinExistence type="predicted"/>
<feature type="transmembrane region" description="Helical" evidence="1">
    <location>
        <begin position="74"/>
        <end position="93"/>
    </location>
</feature>
<evidence type="ECO:0000313" key="3">
    <source>
        <dbReference type="EMBL" id="AQU79558.1"/>
    </source>
</evidence>
<organism evidence="3 4">
    <name type="scientific">Planococcus faecalis</name>
    <dbReference type="NCBI Taxonomy" id="1598147"/>
    <lineage>
        <taxon>Bacteria</taxon>
        <taxon>Bacillati</taxon>
        <taxon>Bacillota</taxon>
        <taxon>Bacilli</taxon>
        <taxon>Bacillales</taxon>
        <taxon>Caryophanaceae</taxon>
        <taxon>Planococcus</taxon>
    </lineage>
</organism>
<dbReference type="Gene3D" id="3.30.565.10">
    <property type="entry name" value="Histidine kinase-like ATPase, C-terminal domain"/>
    <property type="match status" value="1"/>
</dbReference>
<dbReference type="PANTHER" id="PTHR40448:SF1">
    <property type="entry name" value="TWO-COMPONENT SENSOR HISTIDINE KINASE"/>
    <property type="match status" value="1"/>
</dbReference>
<dbReference type="EMBL" id="CP019401">
    <property type="protein sequence ID" value="AQU79558.1"/>
    <property type="molecule type" value="Genomic_DNA"/>
</dbReference>
<dbReference type="Proteomes" id="UP000189661">
    <property type="component" value="Chromosome"/>
</dbReference>
<feature type="transmembrane region" description="Helical" evidence="1">
    <location>
        <begin position="167"/>
        <end position="187"/>
    </location>
</feature>
<accession>A0ABM6ISK9</accession>
<keyword evidence="1" id="KW-0812">Transmembrane</keyword>
<keyword evidence="1" id="KW-1133">Transmembrane helix</keyword>